<reference evidence="1 2" key="1">
    <citation type="submission" date="2024-11" db="EMBL/GenBank/DDBJ databases">
        <title>Using genomics to understand microbial adaptation to soil warming.</title>
        <authorList>
            <person name="Deangelis K.M. PhD."/>
        </authorList>
    </citation>
    <scope>NUCLEOTIDE SEQUENCE [LARGE SCALE GENOMIC DNA]</scope>
    <source>
        <strain evidence="1 2">GAS97</strain>
    </source>
</reference>
<comment type="caution">
    <text evidence="1">The sequence shown here is derived from an EMBL/GenBank/DDBJ whole genome shotgun (WGS) entry which is preliminary data.</text>
</comment>
<proteinExistence type="predicted"/>
<gene>
    <name evidence="1" type="ORF">ABH943_008727</name>
</gene>
<accession>A0ABW8MY64</accession>
<keyword evidence="2" id="KW-1185">Reference proteome</keyword>
<dbReference type="Proteomes" id="UP001620514">
    <property type="component" value="Unassembled WGS sequence"/>
</dbReference>
<evidence type="ECO:0000313" key="2">
    <source>
        <dbReference type="Proteomes" id="UP001620514"/>
    </source>
</evidence>
<protein>
    <submittedName>
        <fullName evidence="1">Dinucleotide-utilizing enzyme</fullName>
    </submittedName>
</protein>
<name>A0ABW8MY64_9BURK</name>
<dbReference type="EMBL" id="JBIYDN010000057">
    <property type="protein sequence ID" value="MFK4448683.1"/>
    <property type="molecule type" value="Genomic_DNA"/>
</dbReference>
<sequence length="210" mass="23170">MLDSGSTNVDEDKITALDYFDGGSDSPFKGELKWAKNQSGFIVANALEAGLSEVANRNSLLAVVDQELDTFAAIWNVIKKDWANLWNPGSHLLEKASVQAVTAYICDSLEKLLIFADGDVDYSDPDVLAKHVRQVLKKMEPNFFDVQWAMTGLDTRAGQELLLSDLKKMASNMKANRPWHISLETVNIGAISGEQTKKAARPTKIKKSQV</sequence>
<organism evidence="1 2">
    <name type="scientific">Caballeronia udeis</name>
    <dbReference type="NCBI Taxonomy" id="1232866"/>
    <lineage>
        <taxon>Bacteria</taxon>
        <taxon>Pseudomonadati</taxon>
        <taxon>Pseudomonadota</taxon>
        <taxon>Betaproteobacteria</taxon>
        <taxon>Burkholderiales</taxon>
        <taxon>Burkholderiaceae</taxon>
        <taxon>Caballeronia</taxon>
    </lineage>
</organism>
<dbReference type="RefSeq" id="WP_404615167.1">
    <property type="nucleotide sequence ID" value="NZ_JBIYDN010000057.1"/>
</dbReference>
<evidence type="ECO:0000313" key="1">
    <source>
        <dbReference type="EMBL" id="MFK4448683.1"/>
    </source>
</evidence>